<gene>
    <name evidence="2" type="ORF">S06H3_46585</name>
</gene>
<dbReference type="Pfam" id="PF02397">
    <property type="entry name" value="Bac_transf"/>
    <property type="match status" value="1"/>
</dbReference>
<feature type="non-terminal residue" evidence="2">
    <location>
        <position position="96"/>
    </location>
</feature>
<dbReference type="GO" id="GO:0016780">
    <property type="term" value="F:phosphotransferase activity, for other substituted phosphate groups"/>
    <property type="evidence" value="ECO:0007669"/>
    <property type="project" value="TreeGrafter"/>
</dbReference>
<feature type="domain" description="Bacterial sugar transferase" evidence="1">
    <location>
        <begin position="1"/>
        <end position="96"/>
    </location>
</feature>
<reference evidence="2" key="1">
    <citation type="journal article" date="2014" name="Front. Microbiol.">
        <title>High frequency of phylogenetically diverse reductive dehalogenase-homologous genes in deep subseafloor sedimentary metagenomes.</title>
        <authorList>
            <person name="Kawai M."/>
            <person name="Futagami T."/>
            <person name="Toyoda A."/>
            <person name="Takaki Y."/>
            <person name="Nishi S."/>
            <person name="Hori S."/>
            <person name="Arai W."/>
            <person name="Tsubouchi T."/>
            <person name="Morono Y."/>
            <person name="Uchiyama I."/>
            <person name="Ito T."/>
            <person name="Fujiyama A."/>
            <person name="Inagaki F."/>
            <person name="Takami H."/>
        </authorList>
    </citation>
    <scope>NUCLEOTIDE SEQUENCE</scope>
    <source>
        <strain evidence="2">Expedition CK06-06</strain>
    </source>
</reference>
<evidence type="ECO:0000313" key="2">
    <source>
        <dbReference type="EMBL" id="GAI42078.1"/>
    </source>
</evidence>
<dbReference type="PANTHER" id="PTHR30576:SF0">
    <property type="entry name" value="UNDECAPRENYL-PHOSPHATE N-ACETYLGALACTOSAMINYL 1-PHOSPHATE TRANSFERASE-RELATED"/>
    <property type="match status" value="1"/>
</dbReference>
<sequence>MVDNAEKIGLGYEIAKNDSRITRVGKYLRWGIDELPQLINVFKGEISLVGPRPALPHQVDKYSKREKRRLEVKPGITGWALINGRNRLSWPERIKL</sequence>
<organism evidence="2">
    <name type="scientific">marine sediment metagenome</name>
    <dbReference type="NCBI Taxonomy" id="412755"/>
    <lineage>
        <taxon>unclassified sequences</taxon>
        <taxon>metagenomes</taxon>
        <taxon>ecological metagenomes</taxon>
    </lineage>
</organism>
<proteinExistence type="predicted"/>
<dbReference type="EMBL" id="BARV01029180">
    <property type="protein sequence ID" value="GAI42078.1"/>
    <property type="molecule type" value="Genomic_DNA"/>
</dbReference>
<accession>X1NEQ6</accession>
<dbReference type="InterPro" id="IPR003362">
    <property type="entry name" value="Bact_transf"/>
</dbReference>
<protein>
    <recommendedName>
        <fullName evidence="1">Bacterial sugar transferase domain-containing protein</fullName>
    </recommendedName>
</protein>
<name>X1NEQ6_9ZZZZ</name>
<evidence type="ECO:0000259" key="1">
    <source>
        <dbReference type="Pfam" id="PF02397"/>
    </source>
</evidence>
<dbReference type="AlphaFoldDB" id="X1NEQ6"/>
<dbReference type="PANTHER" id="PTHR30576">
    <property type="entry name" value="COLANIC BIOSYNTHESIS UDP-GLUCOSE LIPID CARRIER TRANSFERASE"/>
    <property type="match status" value="1"/>
</dbReference>
<comment type="caution">
    <text evidence="2">The sequence shown here is derived from an EMBL/GenBank/DDBJ whole genome shotgun (WGS) entry which is preliminary data.</text>
</comment>